<organism evidence="5 6">
    <name type="scientific">Carnobacterium inhibens</name>
    <dbReference type="NCBI Taxonomy" id="147709"/>
    <lineage>
        <taxon>Bacteria</taxon>
        <taxon>Bacillati</taxon>
        <taxon>Bacillota</taxon>
        <taxon>Bacilli</taxon>
        <taxon>Lactobacillales</taxon>
        <taxon>Carnobacteriaceae</taxon>
        <taxon>Carnobacterium</taxon>
    </lineage>
</organism>
<accession>A0ABR7TBC4</accession>
<dbReference type="InterPro" id="IPR001482">
    <property type="entry name" value="T2SS/T4SS_dom"/>
</dbReference>
<keyword evidence="6" id="KW-1185">Reference proteome</keyword>
<sequence>MEIEEFTQYVISKAQEVGTSDIHILPEEKQYHFYFRIGGKLCFWNAIPDEEGRRFISYFKYLSNMDVGERRKPQSGAAQLMVQGKTIALRFSTITNFRTQESMVIRILNQTVNLSLSKTAYFKKEVKLIESLAQFNSGLLIFSGPVGSGKTTTMYQLVRESYHKNKQQVITVEDPVEIDEPMFLQTQVNEKAGITYETLLKSSLRHHPDTIIIGEIRDDETAKMVIRGALTGHLIIASVHAKNTVGVISRLLELGVTQEQLKQTLLGVIFQKLIPRYCSFCNGDCVPSCGHMRIYEKRAVLYEVFSRKELKQYLAQIKTEEEIQRKQTRSFNLLLRKAYAYGYITEQNFIHFQIP</sequence>
<dbReference type="InterPro" id="IPR027417">
    <property type="entry name" value="P-loop_NTPase"/>
</dbReference>
<feature type="domain" description="Bacterial type II secretion system protein E" evidence="4">
    <location>
        <begin position="204"/>
        <end position="218"/>
    </location>
</feature>
<name>A0ABR7TBC4_9LACT</name>
<evidence type="ECO:0000256" key="3">
    <source>
        <dbReference type="ARBA" id="ARBA00022840"/>
    </source>
</evidence>
<comment type="similarity">
    <text evidence="1">Belongs to the GSP E family.</text>
</comment>
<proteinExistence type="inferred from homology"/>
<dbReference type="Pfam" id="PF00437">
    <property type="entry name" value="T2SSE"/>
    <property type="match status" value="1"/>
</dbReference>
<protein>
    <submittedName>
        <fullName evidence="5">General secretion pathway protein GspE</fullName>
    </submittedName>
</protein>
<evidence type="ECO:0000256" key="1">
    <source>
        <dbReference type="ARBA" id="ARBA00006611"/>
    </source>
</evidence>
<dbReference type="PANTHER" id="PTHR30258:SF2">
    <property type="entry name" value="COMG OPERON PROTEIN 1"/>
    <property type="match status" value="1"/>
</dbReference>
<evidence type="ECO:0000313" key="5">
    <source>
        <dbReference type="EMBL" id="MBC9825258.1"/>
    </source>
</evidence>
<dbReference type="EMBL" id="WNJQ01000003">
    <property type="protein sequence ID" value="MBC9825258.1"/>
    <property type="molecule type" value="Genomic_DNA"/>
</dbReference>
<gene>
    <name evidence="5" type="ORF">GLO26_05345</name>
</gene>
<dbReference type="Gene3D" id="3.40.50.300">
    <property type="entry name" value="P-loop containing nucleotide triphosphate hydrolases"/>
    <property type="match status" value="1"/>
</dbReference>
<dbReference type="CDD" id="cd01129">
    <property type="entry name" value="PulE-GspE-like"/>
    <property type="match status" value="1"/>
</dbReference>
<keyword evidence="3" id="KW-0067">ATP-binding</keyword>
<dbReference type="Proteomes" id="UP000638836">
    <property type="component" value="Unassembled WGS sequence"/>
</dbReference>
<evidence type="ECO:0000259" key="4">
    <source>
        <dbReference type="PROSITE" id="PS00662"/>
    </source>
</evidence>
<dbReference type="PANTHER" id="PTHR30258">
    <property type="entry name" value="TYPE II SECRETION SYSTEM PROTEIN GSPE-RELATED"/>
    <property type="match status" value="1"/>
</dbReference>
<dbReference type="Gene3D" id="3.30.450.90">
    <property type="match status" value="1"/>
</dbReference>
<evidence type="ECO:0000256" key="2">
    <source>
        <dbReference type="ARBA" id="ARBA00022741"/>
    </source>
</evidence>
<comment type="caution">
    <text evidence="5">The sequence shown here is derived from an EMBL/GenBank/DDBJ whole genome shotgun (WGS) entry which is preliminary data.</text>
</comment>
<dbReference type="NCBIfam" id="NF041000">
    <property type="entry name" value="ATPase_ComGA"/>
    <property type="match status" value="1"/>
</dbReference>
<dbReference type="SUPFAM" id="SSF52540">
    <property type="entry name" value="P-loop containing nucleoside triphosphate hydrolases"/>
    <property type="match status" value="1"/>
</dbReference>
<dbReference type="InterPro" id="IPR047667">
    <property type="entry name" value="ATPase_ComGA"/>
</dbReference>
<dbReference type="PROSITE" id="PS00662">
    <property type="entry name" value="T2SP_E"/>
    <property type="match status" value="1"/>
</dbReference>
<dbReference type="RefSeq" id="WP_187948687.1">
    <property type="nucleotide sequence ID" value="NZ_WNJQ01000003.1"/>
</dbReference>
<evidence type="ECO:0000313" key="6">
    <source>
        <dbReference type="Proteomes" id="UP000638836"/>
    </source>
</evidence>
<reference evidence="5 6" key="1">
    <citation type="journal article" date="2020" name="Microorganisms">
        <title>New Insight into Antimicrobial Compounds from Food and Marine-Sourced Carnobacterium Species through Phenotype and Genome Analyses.</title>
        <authorList>
            <person name="Begrem S."/>
            <person name="Ivaniuk F."/>
            <person name="Gigout-Chevalier F."/>
            <person name="Kolypczuk L."/>
            <person name="Bonnetot S."/>
            <person name="Leroi F."/>
            <person name="Grovel O."/>
            <person name="Delbarre-Ladrat C."/>
            <person name="Passerini D."/>
        </authorList>
    </citation>
    <scope>NUCLEOTIDE SEQUENCE [LARGE SCALE GENOMIC DNA]</scope>
    <source>
        <strain evidence="5 6">MIP2551</strain>
    </source>
</reference>
<keyword evidence="2" id="KW-0547">Nucleotide-binding</keyword>